<dbReference type="EMBL" id="FNYR01000005">
    <property type="protein sequence ID" value="SEI66197.1"/>
    <property type="molecule type" value="Genomic_DNA"/>
</dbReference>
<accession>A0A2H4Q6I0</accession>
<dbReference type="OrthoDB" id="205445at2157"/>
<proteinExistence type="predicted"/>
<gene>
    <name evidence="1" type="ORF">SAMN05444271_10540</name>
</gene>
<evidence type="ECO:0000313" key="1">
    <source>
        <dbReference type="EMBL" id="SEI66197.1"/>
    </source>
</evidence>
<name>A0A1H6SN53_9EURY</name>
<dbReference type="RefSeq" id="WP_089671339.1">
    <property type="nucleotide sequence ID" value="NZ_CP024845.1"/>
</dbReference>
<keyword evidence="2" id="KW-1185">Reference proteome</keyword>
<sequence>MTAYTRRQLLAIGGATTVAGIAGCSGAENTADAEGDSSQATGPVLESISLENLNDQSHTLDIFIEWDGENEYWRTHELAANGGNDSSLTLSGDWPTDPGSFQLIVRLDNDTRAQFSSTQLPERDCIDLVVMVTREGDLSILTDVSGGSCSTESTDSSTEE</sequence>
<dbReference type="PROSITE" id="PS51318">
    <property type="entry name" value="TAT"/>
    <property type="match status" value="1"/>
</dbReference>
<reference evidence="1 2" key="1">
    <citation type="submission" date="2016-10" db="EMBL/GenBank/DDBJ databases">
        <authorList>
            <person name="de Groot N.N."/>
        </authorList>
    </citation>
    <scope>NUCLEOTIDE SEQUENCE [LARGE SCALE GENOMIC DNA]</scope>
    <source>
        <strain evidence="1 2">DSM 22187</strain>
    </source>
</reference>
<protein>
    <submittedName>
        <fullName evidence="1">Uncharacterized protein</fullName>
    </submittedName>
</protein>
<dbReference type="InterPro" id="IPR006311">
    <property type="entry name" value="TAT_signal"/>
</dbReference>
<dbReference type="Proteomes" id="UP000198888">
    <property type="component" value="Unassembled WGS sequence"/>
</dbReference>
<evidence type="ECO:0000313" key="2">
    <source>
        <dbReference type="Proteomes" id="UP000198888"/>
    </source>
</evidence>
<dbReference type="KEGG" id="hae:halTADL_3247"/>
<dbReference type="GeneID" id="35004013"/>
<dbReference type="STRING" id="1073996.SAMN05444271_10540"/>
<accession>A0A1H6SN53</accession>
<dbReference type="PROSITE" id="PS51257">
    <property type="entry name" value="PROKAR_LIPOPROTEIN"/>
    <property type="match status" value="1"/>
</dbReference>
<dbReference type="AlphaFoldDB" id="A0A1H6SN53"/>
<organism evidence="1 2">
    <name type="scientific">Halohasta litchfieldiae</name>
    <dbReference type="NCBI Taxonomy" id="1073996"/>
    <lineage>
        <taxon>Archaea</taxon>
        <taxon>Methanobacteriati</taxon>
        <taxon>Methanobacteriota</taxon>
        <taxon>Stenosarchaea group</taxon>
        <taxon>Halobacteria</taxon>
        <taxon>Halobacteriales</taxon>
        <taxon>Haloferacaceae</taxon>
        <taxon>Halohasta</taxon>
    </lineage>
</organism>